<gene>
    <name evidence="3" type="ORF">D9613_004666</name>
</gene>
<keyword evidence="1" id="KW-0812">Transmembrane</keyword>
<accession>A0A8H4VR88</accession>
<feature type="transmembrane region" description="Helical" evidence="1">
    <location>
        <begin position="59"/>
        <end position="84"/>
    </location>
</feature>
<sequence length="344" mass="37754">MPPPITDAGSAPPSPMLPPLALSSEGAIVVACVTSTFLYGATLLLILQYFKSHAKSDPWHVKMTVGILGLLVTLVSVFVSFQLYDMLITRPRRMDMALADEIGFYIIGEYICEALTAVITQIFFAIRIWKVGKNLSSALRYIALPVVVLSCMQLGCGLVQVVVFQKTKFFSRLSDHQLLLNQTTTIQSTSSILCDVSISLGFSIILHSHRSGIQRTNSLVNKLILYAINRAVATGVCAIISTALIFKQSTTYYSLIPLLAICYLYVISTVSVLTSREGLRQEEDPTIRFPDLTSTVSPPRTISDAEEEKYDNALSAVPSASSRGTQTSFEVRISTDELALRREV</sequence>
<evidence type="ECO:0000259" key="2">
    <source>
        <dbReference type="Pfam" id="PF20152"/>
    </source>
</evidence>
<proteinExistence type="predicted"/>
<keyword evidence="1" id="KW-1133">Transmembrane helix</keyword>
<dbReference type="AlphaFoldDB" id="A0A8H4VR88"/>
<feature type="transmembrane region" description="Helical" evidence="1">
    <location>
        <begin position="252"/>
        <end position="273"/>
    </location>
</feature>
<dbReference type="PANTHER" id="PTHR40465">
    <property type="entry name" value="CHROMOSOME 1, WHOLE GENOME SHOTGUN SEQUENCE"/>
    <property type="match status" value="1"/>
</dbReference>
<feature type="transmembrane region" description="Helical" evidence="1">
    <location>
        <begin position="184"/>
        <end position="206"/>
    </location>
</feature>
<protein>
    <recommendedName>
        <fullName evidence="2">DUF6534 domain-containing protein</fullName>
    </recommendedName>
</protein>
<feature type="transmembrane region" description="Helical" evidence="1">
    <location>
        <begin position="141"/>
        <end position="164"/>
    </location>
</feature>
<dbReference type="InterPro" id="IPR045339">
    <property type="entry name" value="DUF6534"/>
</dbReference>
<comment type="caution">
    <text evidence="3">The sequence shown here is derived from an EMBL/GenBank/DDBJ whole genome shotgun (WGS) entry which is preliminary data.</text>
</comment>
<organism evidence="3 4">
    <name type="scientific">Agrocybe pediades</name>
    <dbReference type="NCBI Taxonomy" id="84607"/>
    <lineage>
        <taxon>Eukaryota</taxon>
        <taxon>Fungi</taxon>
        <taxon>Dikarya</taxon>
        <taxon>Basidiomycota</taxon>
        <taxon>Agaricomycotina</taxon>
        <taxon>Agaricomycetes</taxon>
        <taxon>Agaricomycetidae</taxon>
        <taxon>Agaricales</taxon>
        <taxon>Agaricineae</taxon>
        <taxon>Strophariaceae</taxon>
        <taxon>Agrocybe</taxon>
    </lineage>
</organism>
<dbReference type="PANTHER" id="PTHR40465:SF1">
    <property type="entry name" value="DUF6534 DOMAIN-CONTAINING PROTEIN"/>
    <property type="match status" value="1"/>
</dbReference>
<dbReference type="EMBL" id="JAACJL010000016">
    <property type="protein sequence ID" value="KAF4619931.1"/>
    <property type="molecule type" value="Genomic_DNA"/>
</dbReference>
<reference evidence="3 4" key="1">
    <citation type="submission" date="2019-12" db="EMBL/GenBank/DDBJ databases">
        <authorList>
            <person name="Floudas D."/>
            <person name="Bentzer J."/>
            <person name="Ahren D."/>
            <person name="Johansson T."/>
            <person name="Persson P."/>
            <person name="Tunlid A."/>
        </authorList>
    </citation>
    <scope>NUCLEOTIDE SEQUENCE [LARGE SCALE GENOMIC DNA]</scope>
    <source>
        <strain evidence="3 4">CBS 102.39</strain>
    </source>
</reference>
<feature type="transmembrane region" description="Helical" evidence="1">
    <location>
        <begin position="227"/>
        <end position="246"/>
    </location>
</feature>
<dbReference type="Pfam" id="PF20152">
    <property type="entry name" value="DUF6534"/>
    <property type="match status" value="1"/>
</dbReference>
<evidence type="ECO:0000313" key="3">
    <source>
        <dbReference type="EMBL" id="KAF4619931.1"/>
    </source>
</evidence>
<keyword evidence="4" id="KW-1185">Reference proteome</keyword>
<evidence type="ECO:0000256" key="1">
    <source>
        <dbReference type="SAM" id="Phobius"/>
    </source>
</evidence>
<dbReference type="Proteomes" id="UP000521872">
    <property type="component" value="Unassembled WGS sequence"/>
</dbReference>
<name>A0A8H4VR88_9AGAR</name>
<keyword evidence="1" id="KW-0472">Membrane</keyword>
<evidence type="ECO:0000313" key="4">
    <source>
        <dbReference type="Proteomes" id="UP000521872"/>
    </source>
</evidence>
<feature type="domain" description="DUF6534" evidence="2">
    <location>
        <begin position="191"/>
        <end position="277"/>
    </location>
</feature>
<feature type="transmembrane region" description="Helical" evidence="1">
    <location>
        <begin position="26"/>
        <end position="47"/>
    </location>
</feature>
<feature type="transmembrane region" description="Helical" evidence="1">
    <location>
        <begin position="104"/>
        <end position="129"/>
    </location>
</feature>